<evidence type="ECO:0000313" key="3">
    <source>
        <dbReference type="EMBL" id="CDN88280.1"/>
    </source>
</evidence>
<dbReference type="Gene3D" id="3.40.50.2000">
    <property type="entry name" value="Glycogen Phosphorylase B"/>
    <property type="match status" value="1"/>
</dbReference>
<dbReference type="AlphaFoldDB" id="A0A1L1PFL1"/>
<dbReference type="GO" id="GO:0009103">
    <property type="term" value="P:lipopolysaccharide biosynthetic process"/>
    <property type="evidence" value="ECO:0007669"/>
    <property type="project" value="TreeGrafter"/>
</dbReference>
<evidence type="ECO:0000313" key="4">
    <source>
        <dbReference type="Proteomes" id="UP000028878"/>
    </source>
</evidence>
<keyword evidence="1 3" id="KW-0808">Transferase</keyword>
<dbReference type="InterPro" id="IPR001296">
    <property type="entry name" value="Glyco_trans_1"/>
</dbReference>
<dbReference type="PANTHER" id="PTHR46401:SF2">
    <property type="entry name" value="GLYCOSYLTRANSFERASE WBBK-RELATED"/>
    <property type="match status" value="1"/>
</dbReference>
<keyword evidence="4" id="KW-1185">Reference proteome</keyword>
<accession>A0A1L1PFL1</accession>
<dbReference type="EMBL" id="CCAE010000021">
    <property type="protein sequence ID" value="CDN88280.1"/>
    <property type="molecule type" value="Genomic_DNA"/>
</dbReference>
<evidence type="ECO:0000256" key="1">
    <source>
        <dbReference type="ARBA" id="ARBA00022679"/>
    </source>
</evidence>
<sequence>MNGFVDTATAPGLVLDTPLRVGILNAAWNVQRHNTDHRCVLDMASLSAFDASLEVGFVPGPWQSLRCNANFVARRLGAPLPFPRIRLANSQLGSDVLYQYGSDLRGIVLPSRRRAPPLMATTGFPSLRRVLARGADFLEAQARIVDASAGRAALLHFHTDTMRELYLERRPHDRHRALTLPFFLPHLRVLDEAAVRDKFAREETLLLFVGADGKRKGIETLCEALDAHADTLHARRVRAVIVSRDTPGCQRFKALRHERQLPREQVQALMREAHLYCMVPHHESYGLVFVEAMAAGCAVLADDDLPRQEMLDGGRCGALVPSGDAAALGAALMGLLDDREELLALALRARERAARRHHPLGVASAYAQALSRLRGG</sequence>
<name>A0A1L1PFL1_HYDIT</name>
<dbReference type="SUPFAM" id="SSF53756">
    <property type="entry name" value="UDP-Glycosyltransferase/glycogen phosphorylase"/>
    <property type="match status" value="1"/>
</dbReference>
<dbReference type="RefSeq" id="WP_009518454.1">
    <property type="nucleotide sequence ID" value="NZ_CCAE010000021.1"/>
</dbReference>
<dbReference type="Proteomes" id="UP000028878">
    <property type="component" value="Unassembled WGS sequence"/>
</dbReference>
<gene>
    <name evidence="3" type="ORF">BN948_02713</name>
</gene>
<evidence type="ECO:0000259" key="2">
    <source>
        <dbReference type="Pfam" id="PF00534"/>
    </source>
</evidence>
<organism evidence="3 4">
    <name type="scientific">Hydrogenophaga intermedia</name>
    <dbReference type="NCBI Taxonomy" id="65786"/>
    <lineage>
        <taxon>Bacteria</taxon>
        <taxon>Pseudomonadati</taxon>
        <taxon>Pseudomonadota</taxon>
        <taxon>Betaproteobacteria</taxon>
        <taxon>Burkholderiales</taxon>
        <taxon>Comamonadaceae</taxon>
        <taxon>Hydrogenophaga</taxon>
    </lineage>
</organism>
<reference evidence="4" key="1">
    <citation type="submission" date="2014-11" db="EMBL/GenBank/DDBJ databases">
        <title>Draft genome sequence of Hydrogenophaga intermedia S1.</title>
        <authorList>
            <person name="Gan H.M."/>
            <person name="Chew T.H."/>
            <person name="Stolz A."/>
        </authorList>
    </citation>
    <scope>NUCLEOTIDE SEQUENCE [LARGE SCALE GENOMIC DNA]</scope>
    <source>
        <strain evidence="4">S1</strain>
    </source>
</reference>
<protein>
    <submittedName>
        <fullName evidence="3">Group 1 glycosyl transferase</fullName>
    </submittedName>
</protein>
<feature type="domain" description="Glycosyl transferase family 1" evidence="2">
    <location>
        <begin position="199"/>
        <end position="351"/>
    </location>
</feature>
<dbReference type="GO" id="GO:0016757">
    <property type="term" value="F:glycosyltransferase activity"/>
    <property type="evidence" value="ECO:0007669"/>
    <property type="project" value="InterPro"/>
</dbReference>
<dbReference type="Pfam" id="PF00534">
    <property type="entry name" value="Glycos_transf_1"/>
    <property type="match status" value="1"/>
</dbReference>
<proteinExistence type="predicted"/>
<dbReference type="PANTHER" id="PTHR46401">
    <property type="entry name" value="GLYCOSYLTRANSFERASE WBBK-RELATED"/>
    <property type="match status" value="1"/>
</dbReference>